<dbReference type="PANTHER" id="PTHR43649">
    <property type="entry name" value="ARABINOSE-BINDING PROTEIN-RELATED"/>
    <property type="match status" value="1"/>
</dbReference>
<dbReference type="AlphaFoldDB" id="A0A916K373"/>
<reference evidence="4" key="1">
    <citation type="submission" date="2021-06" db="EMBL/GenBank/DDBJ databases">
        <authorList>
            <person name="Criscuolo A."/>
        </authorList>
    </citation>
    <scope>NUCLEOTIDE SEQUENCE</scope>
    <source>
        <strain evidence="4">CIP111600</strain>
    </source>
</reference>
<dbReference type="InterPro" id="IPR006059">
    <property type="entry name" value="SBP"/>
</dbReference>
<dbReference type="PROSITE" id="PS01037">
    <property type="entry name" value="SBP_BACTERIAL_1"/>
    <property type="match status" value="1"/>
</dbReference>
<dbReference type="InterPro" id="IPR006061">
    <property type="entry name" value="SBP_1_CS"/>
</dbReference>
<keyword evidence="5" id="KW-1185">Reference proteome</keyword>
<proteinExistence type="inferred from homology"/>
<name>A0A916K373_9BACL</name>
<organism evidence="4 5">
    <name type="scientific">Paenibacillus solanacearum</name>
    <dbReference type="NCBI Taxonomy" id="2048548"/>
    <lineage>
        <taxon>Bacteria</taxon>
        <taxon>Bacillati</taxon>
        <taxon>Bacillota</taxon>
        <taxon>Bacilli</taxon>
        <taxon>Bacillales</taxon>
        <taxon>Paenibacillaceae</taxon>
        <taxon>Paenibacillus</taxon>
    </lineage>
</organism>
<evidence type="ECO:0008006" key="6">
    <source>
        <dbReference type="Google" id="ProtNLM"/>
    </source>
</evidence>
<dbReference type="Proteomes" id="UP000693672">
    <property type="component" value="Unassembled WGS sequence"/>
</dbReference>
<dbReference type="EMBL" id="CAJVAS010000017">
    <property type="protein sequence ID" value="CAG7637181.1"/>
    <property type="molecule type" value="Genomic_DNA"/>
</dbReference>
<evidence type="ECO:0000313" key="4">
    <source>
        <dbReference type="EMBL" id="CAG7637181.1"/>
    </source>
</evidence>
<evidence type="ECO:0000256" key="2">
    <source>
        <dbReference type="ARBA" id="ARBA00022448"/>
    </source>
</evidence>
<comment type="caution">
    <text evidence="4">The sequence shown here is derived from an EMBL/GenBank/DDBJ whole genome shotgun (WGS) entry which is preliminary data.</text>
</comment>
<dbReference type="RefSeq" id="WP_218093561.1">
    <property type="nucleotide sequence ID" value="NZ_CAJVAS010000017.1"/>
</dbReference>
<sequence length="438" mass="48479">MKKAVAMYMICGALLSGCSEVDDNKTVKVEETKNQELVLLMPENTSGSVKYRIDTFQKHAKQFETENPGVRIKIEKLPSQNFQKDLKARLNEGKQTDLIFSPFYPLLAEEGMFADLLPFFKADRMTTDDLYESLTKMATTKGKLNGIPMSPAPLAVYYNKEWFDKAGIQYPSGDWTWEQYFDISIKLKSANAVEGKEIFGSTIPFESTFLETLVQSSGTSLLSPDNSKVSGYLDSRPVSDAIALLGHQMNTNNAIKIVDSMGNPTLYEMWGGNAGMTVSLYGMYSFLEQNKATAGKTAVAPLPRLETGKKVNGVSIQTLSVPAISKQKELAWKFMKGVILNSDSAFHKDWSRQELLTSKSAIQKLGQASDPVIKVFLEELNYAFMLASYRNPALPSLLTKKNIGNILNTPSSAAVQTALTEAAYTIDQQLALAKQQQK</sequence>
<dbReference type="PANTHER" id="PTHR43649:SF12">
    <property type="entry name" value="DIACETYLCHITOBIOSE BINDING PROTEIN DASA"/>
    <property type="match status" value="1"/>
</dbReference>
<protein>
    <recommendedName>
        <fullName evidence="6">Extracellular solute-binding protein</fullName>
    </recommendedName>
</protein>
<evidence type="ECO:0000256" key="3">
    <source>
        <dbReference type="ARBA" id="ARBA00022729"/>
    </source>
</evidence>
<comment type="similarity">
    <text evidence="1">Belongs to the bacterial solute-binding protein 1 family.</text>
</comment>
<keyword evidence="2" id="KW-0813">Transport</keyword>
<accession>A0A916K373</accession>
<dbReference type="PROSITE" id="PS51257">
    <property type="entry name" value="PROKAR_LIPOPROTEIN"/>
    <property type="match status" value="1"/>
</dbReference>
<keyword evidence="3" id="KW-0732">Signal</keyword>
<dbReference type="Pfam" id="PF01547">
    <property type="entry name" value="SBP_bac_1"/>
    <property type="match status" value="1"/>
</dbReference>
<dbReference type="GO" id="GO:0055085">
    <property type="term" value="P:transmembrane transport"/>
    <property type="evidence" value="ECO:0007669"/>
    <property type="project" value="InterPro"/>
</dbReference>
<evidence type="ECO:0000313" key="5">
    <source>
        <dbReference type="Proteomes" id="UP000693672"/>
    </source>
</evidence>
<gene>
    <name evidence="4" type="ORF">PAESOLCIP111_03823</name>
</gene>
<evidence type="ECO:0000256" key="1">
    <source>
        <dbReference type="ARBA" id="ARBA00008520"/>
    </source>
</evidence>
<dbReference type="InterPro" id="IPR050490">
    <property type="entry name" value="Bact_solute-bd_prot1"/>
</dbReference>